<sequence>MVVLPKNMLTESLPISTKKNLFHSEFFNQLDTKVHYSTP</sequence>
<comment type="caution">
    <text evidence="1">The sequence shown here is derived from an EMBL/GenBank/DDBJ whole genome shotgun (WGS) entry which is preliminary data.</text>
</comment>
<dbReference type="EMBL" id="CAESAQ020000059">
    <property type="protein sequence ID" value="CAB5500013.1"/>
    <property type="molecule type" value="Genomic_DNA"/>
</dbReference>
<accession>A0A8H8XCL9</accession>
<proteinExistence type="predicted"/>
<name>A0A8H8XCL9_9GAMM</name>
<protein>
    <submittedName>
        <fullName evidence="1">Uncharacterized protein</fullName>
    </submittedName>
</protein>
<evidence type="ECO:0000313" key="2">
    <source>
        <dbReference type="Proteomes" id="UP000643672"/>
    </source>
</evidence>
<evidence type="ECO:0000313" key="1">
    <source>
        <dbReference type="EMBL" id="CAB5500013.1"/>
    </source>
</evidence>
<reference evidence="1 2" key="1">
    <citation type="submission" date="2020-05" db="EMBL/GenBank/DDBJ databases">
        <authorList>
            <person name="Petersen J."/>
            <person name="Sayavedra L."/>
        </authorList>
    </citation>
    <scope>NUCLEOTIDE SEQUENCE [LARGE SCALE GENOMIC DNA]</scope>
    <source>
        <strain evidence="1">B thermophilus SOXS</strain>
    </source>
</reference>
<gene>
    <name evidence="1" type="ORF">THERMOS_1133</name>
</gene>
<keyword evidence="2" id="KW-1185">Reference proteome</keyword>
<dbReference type="AlphaFoldDB" id="A0A8H8XCL9"/>
<dbReference type="Proteomes" id="UP000643672">
    <property type="component" value="Unassembled WGS sequence"/>
</dbReference>
<organism evidence="1 2">
    <name type="scientific">Bathymodiolus thermophilus thioautotrophic gill symbiont</name>
    <dbReference type="NCBI Taxonomy" id="2360"/>
    <lineage>
        <taxon>Bacteria</taxon>
        <taxon>Pseudomonadati</taxon>
        <taxon>Pseudomonadota</taxon>
        <taxon>Gammaproteobacteria</taxon>
        <taxon>sulfur-oxidizing symbionts</taxon>
    </lineage>
</organism>